<accession>A0ABW0P3X4</accession>
<feature type="signal peptide" evidence="1">
    <location>
        <begin position="1"/>
        <end position="23"/>
    </location>
</feature>
<feature type="chain" id="PRO_5045220735" description="Outer membrane protein beta-barrel domain-containing protein" evidence="1">
    <location>
        <begin position="24"/>
        <end position="266"/>
    </location>
</feature>
<sequence>MTSFNTLLRGAFAATVLTGTALAARAADIPSPRQEPAAPLPLAPALTFKGAAYLWATGLEGRMRTLPPLPTVKVDIGFDQVMKNFDGGIMGAGEIGYGRYLLFFDVIASKISPNKTVFPAGVPAGVKVDSASFIGLAAAGYRFVDTESYSLDGFAGVRGFSTKNTLRVQLLPGTLKLSESEQWADAVVGARFRLNLTPSWYLTTIGFVGKGASRYEWDVFGGVGYAIDQRWSAFAGYRAMKVDHRNGSFIFDALQQGPVLGLTSRF</sequence>
<keyword evidence="3" id="KW-1185">Reference proteome</keyword>
<organism evidence="2 3">
    <name type="scientific">Bosea massiliensis</name>
    <dbReference type="NCBI Taxonomy" id="151419"/>
    <lineage>
        <taxon>Bacteria</taxon>
        <taxon>Pseudomonadati</taxon>
        <taxon>Pseudomonadota</taxon>
        <taxon>Alphaproteobacteria</taxon>
        <taxon>Hyphomicrobiales</taxon>
        <taxon>Boseaceae</taxon>
        <taxon>Bosea</taxon>
    </lineage>
</organism>
<evidence type="ECO:0008006" key="4">
    <source>
        <dbReference type="Google" id="ProtNLM"/>
    </source>
</evidence>
<dbReference type="RefSeq" id="WP_066717292.1">
    <property type="nucleotide sequence ID" value="NZ_JBHSLU010000063.1"/>
</dbReference>
<evidence type="ECO:0000313" key="2">
    <source>
        <dbReference type="EMBL" id="MFC5507365.1"/>
    </source>
</evidence>
<dbReference type="InterPro" id="IPR011250">
    <property type="entry name" value="OMP/PagP_B-barrel"/>
</dbReference>
<proteinExistence type="predicted"/>
<keyword evidence="1" id="KW-0732">Signal</keyword>
<evidence type="ECO:0000256" key="1">
    <source>
        <dbReference type="SAM" id="SignalP"/>
    </source>
</evidence>
<reference evidence="3" key="1">
    <citation type="journal article" date="2019" name="Int. J. Syst. Evol. Microbiol.">
        <title>The Global Catalogue of Microorganisms (GCM) 10K type strain sequencing project: providing services to taxonomists for standard genome sequencing and annotation.</title>
        <authorList>
            <consortium name="The Broad Institute Genomics Platform"/>
            <consortium name="The Broad Institute Genome Sequencing Center for Infectious Disease"/>
            <person name="Wu L."/>
            <person name="Ma J."/>
        </authorList>
    </citation>
    <scope>NUCLEOTIDE SEQUENCE [LARGE SCALE GENOMIC DNA]</scope>
    <source>
        <strain evidence="3">CCUG 43117</strain>
    </source>
</reference>
<gene>
    <name evidence="2" type="ORF">ACFPN9_19160</name>
</gene>
<evidence type="ECO:0000313" key="3">
    <source>
        <dbReference type="Proteomes" id="UP001596060"/>
    </source>
</evidence>
<dbReference type="SUPFAM" id="SSF56925">
    <property type="entry name" value="OMPA-like"/>
    <property type="match status" value="1"/>
</dbReference>
<protein>
    <recommendedName>
        <fullName evidence="4">Outer membrane protein beta-barrel domain-containing protein</fullName>
    </recommendedName>
</protein>
<dbReference type="EMBL" id="JBHSLU010000063">
    <property type="protein sequence ID" value="MFC5507365.1"/>
    <property type="molecule type" value="Genomic_DNA"/>
</dbReference>
<dbReference type="Proteomes" id="UP001596060">
    <property type="component" value="Unassembled WGS sequence"/>
</dbReference>
<comment type="caution">
    <text evidence="2">The sequence shown here is derived from an EMBL/GenBank/DDBJ whole genome shotgun (WGS) entry which is preliminary data.</text>
</comment>
<name>A0ABW0P3X4_9HYPH</name>